<keyword evidence="2 3" id="KW-0808">Transferase</keyword>
<dbReference type="RefSeq" id="WP_270683289.1">
    <property type="nucleotide sequence ID" value="NZ_JAQFWQ010000003.1"/>
</dbReference>
<evidence type="ECO:0000256" key="2">
    <source>
        <dbReference type="ARBA" id="ARBA00022679"/>
    </source>
</evidence>
<dbReference type="PANTHER" id="PTHR11712:SF336">
    <property type="entry name" value="3-OXOACYL-[ACYL-CARRIER-PROTEIN] SYNTHASE, MITOCHONDRIAL"/>
    <property type="match status" value="1"/>
</dbReference>
<dbReference type="InterPro" id="IPR016039">
    <property type="entry name" value="Thiolase-like"/>
</dbReference>
<dbReference type="InterPro" id="IPR014030">
    <property type="entry name" value="Ketoacyl_synth_N"/>
</dbReference>
<feature type="domain" description="Beta-ketoacyl synthase C-terminal" evidence="5">
    <location>
        <begin position="256"/>
        <end position="345"/>
    </location>
</feature>
<dbReference type="InterPro" id="IPR014031">
    <property type="entry name" value="Ketoacyl_synth_C"/>
</dbReference>
<sequence length="399" mass="39725">MNPTASRSPVRAPEAGQAARRPVDIVACGAVSPVGLGLAPLAAPGGPGFAVGNGAAEGAGTAEYPPVRVHPAAYDPAGILGRKGLGKLTRTDRLAMSACALALEDAGRTAPADRTGIVLGASVGSAETVLGFLHDTFTQERPYLVSPSDFPGTLMNSAAGRAAIRNRLTGLNATVSGGPLAALHALRYARTALLNGRADRLLAGAAEELSPQAAWMRHGELAPGAALGEGAAVFALDAPGAPHTEAEGAGEPLGRILACSIGFADPAQGSDAPARRLAACVGNALARAGAEPGDVALVAPGGTARAAQAPVERKALHAVFGGRLPQELDAAERLGDTNAAGAALALAAVLARWREEGPDPASGRLALITAVGPDGSVGCLLARRPLPDGPGPDTSRARD</sequence>
<evidence type="ECO:0000259" key="5">
    <source>
        <dbReference type="Pfam" id="PF02801"/>
    </source>
</evidence>
<name>A0ABT4TXG4_9ACTN</name>
<comment type="caution">
    <text evidence="6">The sequence shown here is derived from an EMBL/GenBank/DDBJ whole genome shotgun (WGS) entry which is preliminary data.</text>
</comment>
<accession>A0ABT4TXG4</accession>
<dbReference type="EMBL" id="JAQFWQ010000003">
    <property type="protein sequence ID" value="MDA2809383.1"/>
    <property type="molecule type" value="Genomic_DNA"/>
</dbReference>
<dbReference type="Pfam" id="PF02801">
    <property type="entry name" value="Ketoacyl-synt_C"/>
    <property type="match status" value="1"/>
</dbReference>
<protein>
    <submittedName>
        <fullName evidence="6">Beta-ketoacyl synthase N-terminal-like domain-containing protein</fullName>
    </submittedName>
</protein>
<dbReference type="InterPro" id="IPR000794">
    <property type="entry name" value="Beta-ketoacyl_synthase"/>
</dbReference>
<dbReference type="Proteomes" id="UP001527866">
    <property type="component" value="Unassembled WGS sequence"/>
</dbReference>
<evidence type="ECO:0000256" key="1">
    <source>
        <dbReference type="ARBA" id="ARBA00008467"/>
    </source>
</evidence>
<comment type="similarity">
    <text evidence="1 3">Belongs to the thiolase-like superfamily. Beta-ketoacyl-ACP synthases family.</text>
</comment>
<evidence type="ECO:0000313" key="6">
    <source>
        <dbReference type="EMBL" id="MDA2809383.1"/>
    </source>
</evidence>
<evidence type="ECO:0000259" key="4">
    <source>
        <dbReference type="Pfam" id="PF00109"/>
    </source>
</evidence>
<feature type="domain" description="Beta-ketoacyl synthase-like N-terminal" evidence="4">
    <location>
        <begin position="87"/>
        <end position="216"/>
    </location>
</feature>
<evidence type="ECO:0000256" key="3">
    <source>
        <dbReference type="RuleBase" id="RU003694"/>
    </source>
</evidence>
<proteinExistence type="inferred from homology"/>
<gene>
    <name evidence="6" type="ORF">O4J56_01925</name>
</gene>
<evidence type="ECO:0000313" key="7">
    <source>
        <dbReference type="Proteomes" id="UP001527866"/>
    </source>
</evidence>
<dbReference type="PANTHER" id="PTHR11712">
    <property type="entry name" value="POLYKETIDE SYNTHASE-RELATED"/>
    <property type="match status" value="1"/>
</dbReference>
<dbReference type="Pfam" id="PF00109">
    <property type="entry name" value="ketoacyl-synt"/>
    <property type="match status" value="1"/>
</dbReference>
<reference evidence="6 7" key="1">
    <citation type="submission" date="2023-01" db="EMBL/GenBank/DDBJ databases">
        <title>Draft genome sequence of Nocardiopsis sp. RSe5-2 isolated from halophytes.</title>
        <authorList>
            <person name="Duangmal K."/>
            <person name="Chantavorakit T."/>
        </authorList>
    </citation>
    <scope>NUCLEOTIDE SEQUENCE [LARGE SCALE GENOMIC DNA]</scope>
    <source>
        <strain evidence="6 7">RSe5-2</strain>
    </source>
</reference>
<organism evidence="6 7">
    <name type="scientific">Nocardiopsis endophytica</name>
    <dbReference type="NCBI Taxonomy" id="3018445"/>
    <lineage>
        <taxon>Bacteria</taxon>
        <taxon>Bacillati</taxon>
        <taxon>Actinomycetota</taxon>
        <taxon>Actinomycetes</taxon>
        <taxon>Streptosporangiales</taxon>
        <taxon>Nocardiopsidaceae</taxon>
        <taxon>Nocardiopsis</taxon>
    </lineage>
</organism>
<dbReference type="Gene3D" id="3.40.47.10">
    <property type="match status" value="2"/>
</dbReference>
<keyword evidence="7" id="KW-1185">Reference proteome</keyword>
<dbReference type="SUPFAM" id="SSF53901">
    <property type="entry name" value="Thiolase-like"/>
    <property type="match status" value="2"/>
</dbReference>